<dbReference type="AlphaFoldDB" id="A0A5J5IYA6"/>
<organism evidence="2 3">
    <name type="scientific">Microbacterium radiodurans</name>
    <dbReference type="NCBI Taxonomy" id="661398"/>
    <lineage>
        <taxon>Bacteria</taxon>
        <taxon>Bacillati</taxon>
        <taxon>Actinomycetota</taxon>
        <taxon>Actinomycetes</taxon>
        <taxon>Micrococcales</taxon>
        <taxon>Microbacteriaceae</taxon>
        <taxon>Microbacterium</taxon>
    </lineage>
</organism>
<proteinExistence type="predicted"/>
<evidence type="ECO:0000313" key="2">
    <source>
        <dbReference type="EMBL" id="KAA9089762.1"/>
    </source>
</evidence>
<accession>A0A5J5IYA6</accession>
<keyword evidence="3" id="KW-1185">Reference proteome</keyword>
<name>A0A5J5IYA6_9MICO</name>
<evidence type="ECO:0000313" key="3">
    <source>
        <dbReference type="Proteomes" id="UP000327039"/>
    </source>
</evidence>
<reference evidence="3" key="1">
    <citation type="submission" date="2019-09" db="EMBL/GenBank/DDBJ databases">
        <title>Mumia zhuanghuii sp. nov. isolated from the intestinal contents of plateau pika (Ochotona curzoniae) in the Qinghai-Tibet plateau of China.</title>
        <authorList>
            <person name="Tian Z."/>
        </authorList>
    </citation>
    <scope>NUCLEOTIDE SEQUENCE [LARGE SCALE GENOMIC DNA]</scope>
    <source>
        <strain evidence="3">DSM 25564</strain>
    </source>
</reference>
<sequence>MSLNNNLPIVPPGVFAAAGQGDEPEAATRDVDGDEVLDDEVDPAQVSSIDADRLATQSDD</sequence>
<protein>
    <submittedName>
        <fullName evidence="2">Uncharacterized protein</fullName>
    </submittedName>
</protein>
<dbReference type="RefSeq" id="WP_150418393.1">
    <property type="nucleotide sequence ID" value="NZ_VYRZ01000001.1"/>
</dbReference>
<dbReference type="EMBL" id="VYRZ01000001">
    <property type="protein sequence ID" value="KAA9089762.1"/>
    <property type="molecule type" value="Genomic_DNA"/>
</dbReference>
<evidence type="ECO:0000256" key="1">
    <source>
        <dbReference type="SAM" id="MobiDB-lite"/>
    </source>
</evidence>
<comment type="caution">
    <text evidence="2">The sequence shown here is derived from an EMBL/GenBank/DDBJ whole genome shotgun (WGS) entry which is preliminary data.</text>
</comment>
<feature type="compositionally biased region" description="Acidic residues" evidence="1">
    <location>
        <begin position="32"/>
        <end position="42"/>
    </location>
</feature>
<feature type="region of interest" description="Disordered" evidence="1">
    <location>
        <begin position="1"/>
        <end position="60"/>
    </location>
</feature>
<dbReference type="Proteomes" id="UP000327039">
    <property type="component" value="Unassembled WGS sequence"/>
</dbReference>
<gene>
    <name evidence="2" type="ORF">F6B42_04700</name>
</gene>